<gene>
    <name evidence="1" type="ORF">GSTUAT00006770001</name>
</gene>
<accession>A0A292PPT7</accession>
<evidence type="ECO:0000313" key="1">
    <source>
        <dbReference type="EMBL" id="CUS09134.1"/>
    </source>
</evidence>
<protein>
    <submittedName>
        <fullName evidence="1">Uncharacterized protein</fullName>
    </submittedName>
</protein>
<name>A0A292PPT7_9PEZI</name>
<dbReference type="EMBL" id="LN891097">
    <property type="protein sequence ID" value="CUS09134.1"/>
    <property type="molecule type" value="Genomic_DNA"/>
</dbReference>
<sequence>LASDNNSGQRVCSRQCVRKASMPGQTLREIQY</sequence>
<feature type="non-terminal residue" evidence="1">
    <location>
        <position position="1"/>
    </location>
</feature>
<organism evidence="1 2">
    <name type="scientific">Tuber aestivum</name>
    <name type="common">summer truffle</name>
    <dbReference type="NCBI Taxonomy" id="59557"/>
    <lineage>
        <taxon>Eukaryota</taxon>
        <taxon>Fungi</taxon>
        <taxon>Dikarya</taxon>
        <taxon>Ascomycota</taxon>
        <taxon>Pezizomycotina</taxon>
        <taxon>Pezizomycetes</taxon>
        <taxon>Pezizales</taxon>
        <taxon>Tuberaceae</taxon>
        <taxon>Tuber</taxon>
    </lineage>
</organism>
<proteinExistence type="predicted"/>
<reference evidence="1" key="1">
    <citation type="submission" date="2015-10" db="EMBL/GenBank/DDBJ databases">
        <authorList>
            <person name="Regsiter A."/>
            <person name="william w."/>
        </authorList>
    </citation>
    <scope>NUCLEOTIDE SEQUENCE</scope>
    <source>
        <strain evidence="1">Montdore</strain>
    </source>
</reference>
<dbReference type="AlphaFoldDB" id="A0A292PPT7"/>
<dbReference type="Proteomes" id="UP001412239">
    <property type="component" value="Unassembled WGS sequence"/>
</dbReference>
<keyword evidence="2" id="KW-1185">Reference proteome</keyword>
<feature type="non-terminal residue" evidence="1">
    <location>
        <position position="32"/>
    </location>
</feature>
<evidence type="ECO:0000313" key="2">
    <source>
        <dbReference type="Proteomes" id="UP001412239"/>
    </source>
</evidence>